<dbReference type="AlphaFoldDB" id="F2IWK4"/>
<proteinExistence type="predicted"/>
<keyword evidence="1" id="KW-1133">Transmembrane helix</keyword>
<evidence type="ECO:0000313" key="2">
    <source>
        <dbReference type="EMBL" id="ADZ70329.1"/>
    </source>
</evidence>
<reference evidence="2 3" key="1">
    <citation type="journal article" date="2011" name="J. Bacteriol.">
        <title>Complete genome sequence of Polymorphum gilvum SL003B-26A1T, a crude oil-degrading bacterium from oil-polluted saline soil.</title>
        <authorList>
            <person name="Li S.G."/>
            <person name="Tang Y.Q."/>
            <person name="Nie Y."/>
            <person name="Cai M."/>
            <person name="Wu X.L."/>
        </authorList>
    </citation>
    <scope>NUCLEOTIDE SEQUENCE [LARGE SCALE GENOMIC DNA]</scope>
    <source>
        <strain evidence="3">LMG 25793 / CGMCC 1.9160 / SL003B-26A1</strain>
    </source>
</reference>
<dbReference type="KEGG" id="pgv:SL003B_1903"/>
<keyword evidence="1" id="KW-0812">Transmembrane</keyword>
<dbReference type="eggNOG" id="COG2823">
    <property type="taxonomic scope" value="Bacteria"/>
</dbReference>
<evidence type="ECO:0000313" key="3">
    <source>
        <dbReference type="Proteomes" id="UP000008130"/>
    </source>
</evidence>
<evidence type="ECO:0008006" key="4">
    <source>
        <dbReference type="Google" id="ProtNLM"/>
    </source>
</evidence>
<gene>
    <name evidence="2" type="ordered locus">SL003B_1903</name>
</gene>
<dbReference type="EMBL" id="CP002568">
    <property type="protein sequence ID" value="ADZ70329.1"/>
    <property type="molecule type" value="Genomic_DNA"/>
</dbReference>
<dbReference type="HOGENOM" id="CLU_962622_0_0_5"/>
<sequence>MSGLDRPIDVEKALLDAASQFSCPEDVVKSASLRSEQKIEILRRWAYDVAEAAVATEEGMPGGNGDLHGRILTALDSLTDGVDLERVAPTKQHGLPRSAIRVGETVAYQTRTEVVGLFHSAERLEQAVDDLLSNGFDRADLSILASEAAVAEKFAGKVVSVREIEDRPDVPTMAYVSTESVGDAEGAILGGFIYIPAMIGAAAVVATGGTLAAAIAAVAIASGIGAGFGALLAGMLGDAHAATIEQHLQRGGLLLWVRARDGAHEERAAGILRAAGAEDIHSHALPALV</sequence>
<keyword evidence="3" id="KW-1185">Reference proteome</keyword>
<feature type="transmembrane region" description="Helical" evidence="1">
    <location>
        <begin position="187"/>
        <end position="206"/>
    </location>
</feature>
<feature type="transmembrane region" description="Helical" evidence="1">
    <location>
        <begin position="212"/>
        <end position="236"/>
    </location>
</feature>
<organism evidence="2 3">
    <name type="scientific">Polymorphum gilvum (strain LMG 25793 / CGMCC 1.9160 / SL003B-26A1)</name>
    <dbReference type="NCBI Taxonomy" id="991905"/>
    <lineage>
        <taxon>Bacteria</taxon>
        <taxon>Pseudomonadati</taxon>
        <taxon>Pseudomonadota</taxon>
        <taxon>Alphaproteobacteria</taxon>
        <taxon>Rhodobacterales</taxon>
        <taxon>Paracoccaceae</taxon>
        <taxon>Polymorphum</taxon>
    </lineage>
</organism>
<dbReference type="RefSeq" id="WP_013652647.1">
    <property type="nucleotide sequence ID" value="NC_015259.1"/>
</dbReference>
<protein>
    <recommendedName>
        <fullName evidence="4">Transmembrane protein</fullName>
    </recommendedName>
</protein>
<dbReference type="Proteomes" id="UP000008130">
    <property type="component" value="Chromosome"/>
</dbReference>
<accession>F2IWK4</accession>
<name>F2IWK4_POLGS</name>
<dbReference type="STRING" id="991905.SL003B_1903"/>
<keyword evidence="1" id="KW-0472">Membrane</keyword>
<dbReference type="PATRIC" id="fig|991905.3.peg.1951"/>
<evidence type="ECO:0000256" key="1">
    <source>
        <dbReference type="SAM" id="Phobius"/>
    </source>
</evidence>